<evidence type="ECO:0000256" key="14">
    <source>
        <dbReference type="RuleBase" id="RU000489"/>
    </source>
</evidence>
<dbReference type="GO" id="GO:0005886">
    <property type="term" value="C:plasma membrane"/>
    <property type="evidence" value="ECO:0007669"/>
    <property type="project" value="UniProtKB-SubCell"/>
</dbReference>
<dbReference type="Pfam" id="PF25539">
    <property type="entry name" value="Bestrophin_2"/>
    <property type="match status" value="2"/>
</dbReference>
<dbReference type="Gene3D" id="3.20.20.80">
    <property type="entry name" value="Glycosidases"/>
    <property type="match status" value="2"/>
</dbReference>
<dbReference type="GO" id="GO:0005254">
    <property type="term" value="F:chloride channel activity"/>
    <property type="evidence" value="ECO:0007669"/>
    <property type="project" value="InterPro"/>
</dbReference>
<keyword evidence="11" id="KW-0119">Carbohydrate metabolism</keyword>
<evidence type="ECO:0000256" key="5">
    <source>
        <dbReference type="ARBA" id="ARBA00022692"/>
    </source>
</evidence>
<comment type="catalytic activity">
    <reaction evidence="1">
        <text>Random endo-hydrolysis of N-acetyl-beta-D-glucosaminide (1-&gt;4)-beta-linkages in chitin and chitodextrins.</text>
        <dbReference type="EC" id="3.2.1.14"/>
    </reaction>
</comment>
<feature type="region of interest" description="Disordered" evidence="15">
    <location>
        <begin position="231"/>
        <end position="276"/>
    </location>
</feature>
<dbReference type="PANTHER" id="PTHR33281">
    <property type="entry name" value="UPF0187 PROTEIN YNEE"/>
    <property type="match status" value="1"/>
</dbReference>
<evidence type="ECO:0000256" key="4">
    <source>
        <dbReference type="ARBA" id="ARBA00022475"/>
    </source>
</evidence>
<dbReference type="SUPFAM" id="SSF54556">
    <property type="entry name" value="Chitinase insertion domain"/>
    <property type="match status" value="1"/>
</dbReference>
<evidence type="ECO:0000256" key="15">
    <source>
        <dbReference type="SAM" id="MobiDB-lite"/>
    </source>
</evidence>
<gene>
    <name evidence="18" type="ORF">LENED_006227</name>
</gene>
<evidence type="ECO:0000256" key="11">
    <source>
        <dbReference type="ARBA" id="ARBA00023277"/>
    </source>
</evidence>
<name>A0A1Q3EB55_LENED</name>
<evidence type="ECO:0000256" key="1">
    <source>
        <dbReference type="ARBA" id="ARBA00000822"/>
    </source>
</evidence>
<evidence type="ECO:0000256" key="8">
    <source>
        <dbReference type="ARBA" id="ARBA00023024"/>
    </source>
</evidence>
<dbReference type="InterPro" id="IPR029070">
    <property type="entry name" value="Chitinase_insertion_sf"/>
</dbReference>
<evidence type="ECO:0000256" key="3">
    <source>
        <dbReference type="ARBA" id="ARBA00022448"/>
    </source>
</evidence>
<dbReference type="STRING" id="5353.A0A1Q3EB55"/>
<organism evidence="18 19">
    <name type="scientific">Lentinula edodes</name>
    <name type="common">Shiitake mushroom</name>
    <name type="synonym">Lentinus edodes</name>
    <dbReference type="NCBI Taxonomy" id="5353"/>
    <lineage>
        <taxon>Eukaryota</taxon>
        <taxon>Fungi</taxon>
        <taxon>Dikarya</taxon>
        <taxon>Basidiomycota</taxon>
        <taxon>Agaricomycotina</taxon>
        <taxon>Agaricomycetes</taxon>
        <taxon>Agaricomycetidae</taxon>
        <taxon>Agaricales</taxon>
        <taxon>Marasmiineae</taxon>
        <taxon>Omphalotaceae</taxon>
        <taxon>Lentinula</taxon>
    </lineage>
</organism>
<dbReference type="InterPro" id="IPR001579">
    <property type="entry name" value="Glyco_hydro_18_chit_AS"/>
</dbReference>
<keyword evidence="6 14" id="KW-0378">Hydrolase</keyword>
<accession>A0A1Q3EB55</accession>
<feature type="transmembrane region" description="Helical" evidence="16">
    <location>
        <begin position="83"/>
        <end position="102"/>
    </location>
</feature>
<dbReference type="GO" id="GO:0006032">
    <property type="term" value="P:chitin catabolic process"/>
    <property type="evidence" value="ECO:0007669"/>
    <property type="project" value="UniProtKB-KW"/>
</dbReference>
<dbReference type="InterPro" id="IPR044669">
    <property type="entry name" value="YneE/VCCN1/2-like"/>
</dbReference>
<comment type="caution">
    <text evidence="18">The sequence shown here is derived from an EMBL/GenBank/DDBJ whole genome shotgun (WGS) entry which is preliminary data.</text>
</comment>
<evidence type="ECO:0000256" key="12">
    <source>
        <dbReference type="ARBA" id="ARBA00023295"/>
    </source>
</evidence>
<dbReference type="PANTHER" id="PTHR33281:SF19">
    <property type="entry name" value="VOLTAGE-DEPENDENT ANION CHANNEL-FORMING PROTEIN YNEE"/>
    <property type="match status" value="1"/>
</dbReference>
<dbReference type="GO" id="GO:0008061">
    <property type="term" value="F:chitin binding"/>
    <property type="evidence" value="ECO:0007669"/>
    <property type="project" value="InterPro"/>
</dbReference>
<dbReference type="Proteomes" id="UP000188533">
    <property type="component" value="Unassembled WGS sequence"/>
</dbReference>
<reference evidence="18 19" key="2">
    <citation type="submission" date="2017-02" db="EMBL/GenBank/DDBJ databases">
        <title>A genome survey and senescence transcriptome analysis in Lentinula edodes.</title>
        <authorList>
            <person name="Sakamoto Y."/>
            <person name="Nakade K."/>
            <person name="Sato S."/>
            <person name="Yoshida Y."/>
            <person name="Miyazaki K."/>
            <person name="Natsume S."/>
            <person name="Konno N."/>
        </authorList>
    </citation>
    <scope>NUCLEOTIDE SEQUENCE [LARGE SCALE GENOMIC DNA]</scope>
    <source>
        <strain evidence="18 19">NBRC 111202</strain>
    </source>
</reference>
<keyword evidence="13" id="KW-0624">Polysaccharide degradation</keyword>
<keyword evidence="10 16" id="KW-0472">Membrane</keyword>
<keyword evidence="5 16" id="KW-0812">Transmembrane</keyword>
<evidence type="ECO:0000256" key="13">
    <source>
        <dbReference type="ARBA" id="ARBA00023326"/>
    </source>
</evidence>
<evidence type="ECO:0000256" key="16">
    <source>
        <dbReference type="SAM" id="Phobius"/>
    </source>
</evidence>
<feature type="domain" description="GH18" evidence="17">
    <location>
        <begin position="480"/>
        <end position="876"/>
    </location>
</feature>
<evidence type="ECO:0000259" key="17">
    <source>
        <dbReference type="PROSITE" id="PS51910"/>
    </source>
</evidence>
<reference evidence="18 19" key="1">
    <citation type="submission" date="2016-08" db="EMBL/GenBank/DDBJ databases">
        <authorList>
            <consortium name="Lentinula edodes genome sequencing consortium"/>
            <person name="Sakamoto Y."/>
            <person name="Nakade K."/>
            <person name="Sato S."/>
            <person name="Yoshida Y."/>
            <person name="Miyazaki K."/>
            <person name="Natsume S."/>
            <person name="Konno N."/>
        </authorList>
    </citation>
    <scope>NUCLEOTIDE SEQUENCE [LARGE SCALE GENOMIC DNA]</scope>
    <source>
        <strain evidence="18 19">NBRC 111202</strain>
    </source>
</reference>
<sequence>MSFGSSSRLNGKQAFAVTRNLLPAVKPDIPFAQITQAPAHSFLAWTFGRGTVIYKIWPAVIFQTLFAVVIVTLEEKAGVKHLAIPNVMLTVLGVVLGFVLSYRAMSGYDRYWQGRTAWSDVIQHSRSLGRLIWYHVPPRLTPRTAEEISTGLMNRTSSELVRVMAEKRMALDLILGFAVALKHHLRGEVGIYYEDLYSLVRPLHEHEHTQGQKQAVMTSALSPPTRARRIASNPALPQAQTSASGISRESSPPKKHRVHYHTEHPNTSESTYGTFPGPISESPSGSIHRVPSNASFQSQHQVLAPSQQPGEQDMMKDVSTELIPFAGIFGGLKRLFSRKKAYSELSTLESGGKNPWGYDASQRKWSGPLQPRIGKEKHTVSAATRGENLPLEILRCMSEWCSVLEERNTVPGTSLGSIIGTVSSLEATLSALEQILTTPLPFVYSVHIKHTVWIYLFFLPFQLVAEFKWHTIPGVALAAFIYLGFLAAGEEIEQPFGYDENDLDLDMFCGEIIQVDIENLKKSPCLNADVTQLSLDGSEGDKLPGFVQAAHQNNVKALIAMGGWAGSMYFSSAVGSAENRTAFVKTVTDFTSKYGLDGINFDWEYPNKQGIGCNVINTNDAGNFLEFLQELRQDPIGMKLSLSAATGIATFSGPSGDPLTDVSGFAEVLDFIAIMNYDVWGSWSAAVGPNSPLADSCAASENQQGSAATAVKNWNGAGMPLDKIVLGVASYGHSFVVSHDDAYMSGSTAELAPYPPFDKSAFPHGDSWDDDGGPDACGHHEPSGGNYNFWGLIENGYLDQNGDYVDKIPHRFDSCSQTPYVYNPDSNIMVSFDNAQSFTSKGKFIKGAGLKGFAMWEAGGDYKNILLDAISAEIHS</sequence>
<dbReference type="PROSITE" id="PS51910">
    <property type="entry name" value="GH18_2"/>
    <property type="match status" value="1"/>
</dbReference>
<dbReference type="InterPro" id="IPR011583">
    <property type="entry name" value="Chitinase_II/V-like_cat"/>
</dbReference>
<proteinExistence type="predicted"/>
<evidence type="ECO:0000256" key="6">
    <source>
        <dbReference type="ARBA" id="ARBA00022801"/>
    </source>
</evidence>
<dbReference type="SMART" id="SM00636">
    <property type="entry name" value="Glyco_18"/>
    <property type="match status" value="1"/>
</dbReference>
<dbReference type="GO" id="GO:0008843">
    <property type="term" value="F:endochitinase activity"/>
    <property type="evidence" value="ECO:0007669"/>
    <property type="project" value="UniProtKB-EC"/>
</dbReference>
<evidence type="ECO:0000313" key="18">
    <source>
        <dbReference type="EMBL" id="GAW04438.1"/>
    </source>
</evidence>
<dbReference type="SUPFAM" id="SSF51445">
    <property type="entry name" value="(Trans)glycosidases"/>
    <property type="match status" value="1"/>
</dbReference>
<keyword evidence="3" id="KW-0813">Transport</keyword>
<dbReference type="Pfam" id="PF00704">
    <property type="entry name" value="Glyco_hydro_18"/>
    <property type="match status" value="1"/>
</dbReference>
<evidence type="ECO:0000313" key="19">
    <source>
        <dbReference type="Proteomes" id="UP000188533"/>
    </source>
</evidence>
<keyword evidence="4" id="KW-1003">Cell membrane</keyword>
<dbReference type="EMBL" id="BDGU01000192">
    <property type="protein sequence ID" value="GAW04438.1"/>
    <property type="molecule type" value="Genomic_DNA"/>
</dbReference>
<keyword evidence="9" id="KW-0406">Ion transport</keyword>
<evidence type="ECO:0000256" key="9">
    <source>
        <dbReference type="ARBA" id="ARBA00023065"/>
    </source>
</evidence>
<dbReference type="InterPro" id="IPR001223">
    <property type="entry name" value="Glyco_hydro18_cat"/>
</dbReference>
<keyword evidence="7 16" id="KW-1133">Transmembrane helix</keyword>
<feature type="compositionally biased region" description="Polar residues" evidence="15">
    <location>
        <begin position="238"/>
        <end position="250"/>
    </location>
</feature>
<dbReference type="InterPro" id="IPR017853">
    <property type="entry name" value="GH"/>
</dbReference>
<evidence type="ECO:0000256" key="2">
    <source>
        <dbReference type="ARBA" id="ARBA00004651"/>
    </source>
</evidence>
<dbReference type="AlphaFoldDB" id="A0A1Q3EB55"/>
<protein>
    <submittedName>
        <fullName evidence="18">UPF0187-domain-containing protein</fullName>
    </submittedName>
</protein>
<keyword evidence="12 14" id="KW-0326">Glycosidase</keyword>
<feature type="transmembrane region" description="Helical" evidence="16">
    <location>
        <begin position="52"/>
        <end position="71"/>
    </location>
</feature>
<evidence type="ECO:0000256" key="7">
    <source>
        <dbReference type="ARBA" id="ARBA00022989"/>
    </source>
</evidence>
<keyword evidence="19" id="KW-1185">Reference proteome</keyword>
<keyword evidence="8" id="KW-0146">Chitin degradation</keyword>
<comment type="subcellular location">
    <subcellularLocation>
        <location evidence="2">Cell membrane</location>
        <topology evidence="2">Multi-pass membrane protein</topology>
    </subcellularLocation>
</comment>
<dbReference type="PROSITE" id="PS01095">
    <property type="entry name" value="GH18_1"/>
    <property type="match status" value="1"/>
</dbReference>
<dbReference type="GO" id="GO:0000272">
    <property type="term" value="P:polysaccharide catabolic process"/>
    <property type="evidence" value="ECO:0007669"/>
    <property type="project" value="UniProtKB-KW"/>
</dbReference>
<evidence type="ECO:0000256" key="10">
    <source>
        <dbReference type="ARBA" id="ARBA00023136"/>
    </source>
</evidence>